<dbReference type="EMBL" id="BTSX01000004">
    <property type="protein sequence ID" value="GMS94243.1"/>
    <property type="molecule type" value="Genomic_DNA"/>
</dbReference>
<dbReference type="PANTHER" id="PTHR45830:SF15">
    <property type="entry name" value="SERPENTINE RECEPTOR, CLASS I"/>
    <property type="match status" value="1"/>
</dbReference>
<reference evidence="2" key="1">
    <citation type="submission" date="2023-10" db="EMBL/GenBank/DDBJ databases">
        <title>Genome assembly of Pristionchus species.</title>
        <authorList>
            <person name="Yoshida K."/>
            <person name="Sommer R.J."/>
        </authorList>
    </citation>
    <scope>NUCLEOTIDE SEQUENCE</scope>
    <source>
        <strain evidence="2">RS0144</strain>
    </source>
</reference>
<dbReference type="PANTHER" id="PTHR45830">
    <property type="entry name" value="SERPENTINE RECEPTOR, CLASS I"/>
    <property type="match status" value="1"/>
</dbReference>
<keyword evidence="1" id="KW-0472">Membrane</keyword>
<dbReference type="Proteomes" id="UP001432027">
    <property type="component" value="Unassembled WGS sequence"/>
</dbReference>
<evidence type="ECO:0008006" key="4">
    <source>
        <dbReference type="Google" id="ProtNLM"/>
    </source>
</evidence>
<feature type="non-terminal residue" evidence="2">
    <location>
        <position position="105"/>
    </location>
</feature>
<protein>
    <recommendedName>
        <fullName evidence="4">G protein-coupled receptor</fullName>
    </recommendedName>
</protein>
<keyword evidence="1" id="KW-0812">Transmembrane</keyword>
<gene>
    <name evidence="2" type="ORF">PENTCL1PPCAC_16418</name>
</gene>
<comment type="caution">
    <text evidence="2">The sequence shown here is derived from an EMBL/GenBank/DDBJ whole genome shotgun (WGS) entry which is preliminary data.</text>
</comment>
<feature type="non-terminal residue" evidence="2">
    <location>
        <position position="1"/>
    </location>
</feature>
<sequence length="105" mass="12304">FTYIYGILIMGVHVMVFYLLLCHTRTWARSVRIGYLLNQARMFAHDIWTCFLFREYTLIPYPIMACSGTFCAFIGGFNSMTIEAVFMVHAICILLFMLLMMHQQI</sequence>
<feature type="transmembrane region" description="Helical" evidence="1">
    <location>
        <begin position="58"/>
        <end position="78"/>
    </location>
</feature>
<organism evidence="2 3">
    <name type="scientific">Pristionchus entomophagus</name>
    <dbReference type="NCBI Taxonomy" id="358040"/>
    <lineage>
        <taxon>Eukaryota</taxon>
        <taxon>Metazoa</taxon>
        <taxon>Ecdysozoa</taxon>
        <taxon>Nematoda</taxon>
        <taxon>Chromadorea</taxon>
        <taxon>Rhabditida</taxon>
        <taxon>Rhabditina</taxon>
        <taxon>Diplogasteromorpha</taxon>
        <taxon>Diplogasteroidea</taxon>
        <taxon>Neodiplogasteridae</taxon>
        <taxon>Pristionchus</taxon>
    </lineage>
</organism>
<dbReference type="AlphaFoldDB" id="A0AAV5TIR0"/>
<feature type="transmembrane region" description="Helical" evidence="1">
    <location>
        <begin position="6"/>
        <end position="22"/>
    </location>
</feature>
<evidence type="ECO:0000313" key="2">
    <source>
        <dbReference type="EMBL" id="GMS94243.1"/>
    </source>
</evidence>
<name>A0AAV5TIR0_9BILA</name>
<feature type="transmembrane region" description="Helical" evidence="1">
    <location>
        <begin position="84"/>
        <end position="101"/>
    </location>
</feature>
<evidence type="ECO:0000256" key="1">
    <source>
        <dbReference type="SAM" id="Phobius"/>
    </source>
</evidence>
<accession>A0AAV5TIR0</accession>
<proteinExistence type="predicted"/>
<keyword evidence="1" id="KW-1133">Transmembrane helix</keyword>
<evidence type="ECO:0000313" key="3">
    <source>
        <dbReference type="Proteomes" id="UP001432027"/>
    </source>
</evidence>
<keyword evidence="3" id="KW-1185">Reference proteome</keyword>